<sequence>QRDADEPPLELPPLDNSKQGASQEATSTGAGEAAKRKPGGGQGRAAFTTGAFDRIRSNVKTLPPHQIQRVQLNFEPLAGYFISASETLEDHMPLLEVRRTRGELHSEIARHVAAARLKVK</sequence>
<evidence type="ECO:0000313" key="3">
    <source>
        <dbReference type="Proteomes" id="UP001189429"/>
    </source>
</evidence>
<protein>
    <submittedName>
        <fullName evidence="2">Uncharacterized protein</fullName>
    </submittedName>
</protein>
<name>A0ABN9W6D4_9DINO</name>
<feature type="compositionally biased region" description="Polar residues" evidence="1">
    <location>
        <begin position="16"/>
        <end position="29"/>
    </location>
</feature>
<evidence type="ECO:0000313" key="2">
    <source>
        <dbReference type="EMBL" id="CAK0881695.1"/>
    </source>
</evidence>
<feature type="region of interest" description="Disordered" evidence="1">
    <location>
        <begin position="1"/>
        <end position="47"/>
    </location>
</feature>
<dbReference type="Proteomes" id="UP001189429">
    <property type="component" value="Unassembled WGS sequence"/>
</dbReference>
<reference evidence="2" key="1">
    <citation type="submission" date="2023-10" db="EMBL/GenBank/DDBJ databases">
        <authorList>
            <person name="Chen Y."/>
            <person name="Shah S."/>
            <person name="Dougan E. K."/>
            <person name="Thang M."/>
            <person name="Chan C."/>
        </authorList>
    </citation>
    <scope>NUCLEOTIDE SEQUENCE [LARGE SCALE GENOMIC DNA]</scope>
</reference>
<comment type="caution">
    <text evidence="2">The sequence shown here is derived from an EMBL/GenBank/DDBJ whole genome shotgun (WGS) entry which is preliminary data.</text>
</comment>
<evidence type="ECO:0000256" key="1">
    <source>
        <dbReference type="SAM" id="MobiDB-lite"/>
    </source>
</evidence>
<dbReference type="EMBL" id="CAUYUJ010018217">
    <property type="protein sequence ID" value="CAK0881695.1"/>
    <property type="molecule type" value="Genomic_DNA"/>
</dbReference>
<accession>A0ABN9W6D4</accession>
<proteinExistence type="predicted"/>
<feature type="non-terminal residue" evidence="2">
    <location>
        <position position="1"/>
    </location>
</feature>
<keyword evidence="3" id="KW-1185">Reference proteome</keyword>
<gene>
    <name evidence="2" type="ORF">PCOR1329_LOCUS64454</name>
</gene>
<organism evidence="2 3">
    <name type="scientific">Prorocentrum cordatum</name>
    <dbReference type="NCBI Taxonomy" id="2364126"/>
    <lineage>
        <taxon>Eukaryota</taxon>
        <taxon>Sar</taxon>
        <taxon>Alveolata</taxon>
        <taxon>Dinophyceae</taxon>
        <taxon>Prorocentrales</taxon>
        <taxon>Prorocentraceae</taxon>
        <taxon>Prorocentrum</taxon>
    </lineage>
</organism>